<dbReference type="RefSeq" id="XP_014152828.1">
    <property type="nucleotide sequence ID" value="XM_014297353.1"/>
</dbReference>
<gene>
    <name evidence="2" type="ORF">SARC_08660</name>
</gene>
<reference evidence="2 3" key="1">
    <citation type="submission" date="2011-02" db="EMBL/GenBank/DDBJ databases">
        <title>The Genome Sequence of Sphaeroforma arctica JP610.</title>
        <authorList>
            <consortium name="The Broad Institute Genome Sequencing Platform"/>
            <person name="Russ C."/>
            <person name="Cuomo C."/>
            <person name="Young S.K."/>
            <person name="Zeng Q."/>
            <person name="Gargeya S."/>
            <person name="Alvarado L."/>
            <person name="Berlin A."/>
            <person name="Chapman S.B."/>
            <person name="Chen Z."/>
            <person name="Freedman E."/>
            <person name="Gellesch M."/>
            <person name="Goldberg J."/>
            <person name="Griggs A."/>
            <person name="Gujja S."/>
            <person name="Heilman E."/>
            <person name="Heiman D."/>
            <person name="Howarth C."/>
            <person name="Mehta T."/>
            <person name="Neiman D."/>
            <person name="Pearson M."/>
            <person name="Roberts A."/>
            <person name="Saif S."/>
            <person name="Shea T."/>
            <person name="Shenoy N."/>
            <person name="Sisk P."/>
            <person name="Stolte C."/>
            <person name="Sykes S."/>
            <person name="White J."/>
            <person name="Yandava C."/>
            <person name="Burger G."/>
            <person name="Gray M.W."/>
            <person name="Holland P.W.H."/>
            <person name="King N."/>
            <person name="Lang F.B.F."/>
            <person name="Roger A.J."/>
            <person name="Ruiz-Trillo I."/>
            <person name="Haas B."/>
            <person name="Nusbaum C."/>
            <person name="Birren B."/>
        </authorList>
    </citation>
    <scope>NUCLEOTIDE SEQUENCE [LARGE SCALE GENOMIC DNA]</scope>
    <source>
        <strain evidence="2 3">JP610</strain>
    </source>
</reference>
<accession>A0A0L0FQV0</accession>
<dbReference type="Proteomes" id="UP000054560">
    <property type="component" value="Unassembled WGS sequence"/>
</dbReference>
<sequence length="140" mass="14510">MNVETPPASGGEFLGANSIEMTGIESRTGLRTHNIADNDGDISAMTTKSNADDDAHQHAMLRAPSPGPMRGDADGLQSVGALPPTSPSLGGRGVRGEDVMGAAHGRNGSQMHFPAKGGNGRRDPTTSEQDMQQVEEALFA</sequence>
<feature type="region of interest" description="Disordered" evidence="1">
    <location>
        <begin position="28"/>
        <end position="140"/>
    </location>
</feature>
<evidence type="ECO:0000313" key="2">
    <source>
        <dbReference type="EMBL" id="KNC78926.1"/>
    </source>
</evidence>
<dbReference type="GeneID" id="25909164"/>
<evidence type="ECO:0000256" key="1">
    <source>
        <dbReference type="SAM" id="MobiDB-lite"/>
    </source>
</evidence>
<dbReference type="AlphaFoldDB" id="A0A0L0FQV0"/>
<organism evidence="2 3">
    <name type="scientific">Sphaeroforma arctica JP610</name>
    <dbReference type="NCBI Taxonomy" id="667725"/>
    <lineage>
        <taxon>Eukaryota</taxon>
        <taxon>Ichthyosporea</taxon>
        <taxon>Ichthyophonida</taxon>
        <taxon>Sphaeroforma</taxon>
    </lineage>
</organism>
<name>A0A0L0FQV0_9EUKA</name>
<keyword evidence="3" id="KW-1185">Reference proteome</keyword>
<proteinExistence type="predicted"/>
<dbReference type="EMBL" id="KQ242395">
    <property type="protein sequence ID" value="KNC78926.1"/>
    <property type="molecule type" value="Genomic_DNA"/>
</dbReference>
<evidence type="ECO:0000313" key="3">
    <source>
        <dbReference type="Proteomes" id="UP000054560"/>
    </source>
</evidence>
<protein>
    <submittedName>
        <fullName evidence="2">Uncharacterized protein</fullName>
    </submittedName>
</protein>